<keyword evidence="2" id="KW-1185">Reference proteome</keyword>
<accession>A0A0M9A6Q0</accession>
<sequence>MTCVVRDQTDLDYWLATGRKCRCRWTDWSAGLADDSISSWTRSEATVASGSPASRDRPCPWACRQCPSAPENKKQIEVPGGLDGSSCSLPCGESVRGLFGSSLMAELGLLAWELDSSDVTGPGVSINMWPMCVTCGPFELDVEFPLDDSVNGFSLSISCGFEPDTGRLRRFNSTLRSLTERIALVTVNRCGGRHCPCLIDLSPRLVSSRQACTANHLPFMSSSLPRGLKGGCSEGLLEEFEGAGLGAFMLLPLMLPASLAPLLFKDSGFCAAVCWSNMLLHQILPKLSPQMIRTLSLSFNSPGLQLLDSYFSEKNVFILWNVFSLHI</sequence>
<gene>
    <name evidence="1" type="ORF">WN51_07771</name>
</gene>
<dbReference type="EMBL" id="KQ435724">
    <property type="protein sequence ID" value="KOX78365.1"/>
    <property type="molecule type" value="Genomic_DNA"/>
</dbReference>
<dbReference type="AlphaFoldDB" id="A0A0M9A6Q0"/>
<reference evidence="1 2" key="1">
    <citation type="submission" date="2015-07" db="EMBL/GenBank/DDBJ databases">
        <title>The genome of Melipona quadrifasciata.</title>
        <authorList>
            <person name="Pan H."/>
            <person name="Kapheim K."/>
        </authorList>
    </citation>
    <scope>NUCLEOTIDE SEQUENCE [LARGE SCALE GENOMIC DNA]</scope>
    <source>
        <strain evidence="1">0111107301</strain>
        <tissue evidence="1">Whole body</tissue>
    </source>
</reference>
<organism evidence="1 2">
    <name type="scientific">Melipona quadrifasciata</name>
    <dbReference type="NCBI Taxonomy" id="166423"/>
    <lineage>
        <taxon>Eukaryota</taxon>
        <taxon>Metazoa</taxon>
        <taxon>Ecdysozoa</taxon>
        <taxon>Arthropoda</taxon>
        <taxon>Hexapoda</taxon>
        <taxon>Insecta</taxon>
        <taxon>Pterygota</taxon>
        <taxon>Neoptera</taxon>
        <taxon>Endopterygota</taxon>
        <taxon>Hymenoptera</taxon>
        <taxon>Apocrita</taxon>
        <taxon>Aculeata</taxon>
        <taxon>Apoidea</taxon>
        <taxon>Anthophila</taxon>
        <taxon>Apidae</taxon>
        <taxon>Melipona</taxon>
    </lineage>
</organism>
<protein>
    <submittedName>
        <fullName evidence="1">Uncharacterized protein</fullName>
    </submittedName>
</protein>
<evidence type="ECO:0000313" key="1">
    <source>
        <dbReference type="EMBL" id="KOX78365.1"/>
    </source>
</evidence>
<name>A0A0M9A6Q0_9HYME</name>
<dbReference type="Proteomes" id="UP000053105">
    <property type="component" value="Unassembled WGS sequence"/>
</dbReference>
<evidence type="ECO:0000313" key="2">
    <source>
        <dbReference type="Proteomes" id="UP000053105"/>
    </source>
</evidence>
<proteinExistence type="predicted"/>